<name>A0A6C0K5R3_9ZZZZ</name>
<dbReference type="PANTHER" id="PTHR11361">
    <property type="entry name" value="DNA MISMATCH REPAIR PROTEIN MUTS FAMILY MEMBER"/>
    <property type="match status" value="1"/>
</dbReference>
<dbReference type="Pfam" id="PF05192">
    <property type="entry name" value="MutS_III"/>
    <property type="match status" value="1"/>
</dbReference>
<evidence type="ECO:0000259" key="7">
    <source>
        <dbReference type="SMART" id="SM00533"/>
    </source>
</evidence>
<dbReference type="Gene3D" id="3.40.1170.10">
    <property type="entry name" value="DNA repair protein MutS, domain I"/>
    <property type="match status" value="1"/>
</dbReference>
<keyword evidence="6" id="KW-0234">DNA repair</keyword>
<dbReference type="SUPFAM" id="SSF52540">
    <property type="entry name" value="P-loop containing nucleoside triphosphate hydrolases"/>
    <property type="match status" value="1"/>
</dbReference>
<dbReference type="InterPro" id="IPR002711">
    <property type="entry name" value="HNH"/>
</dbReference>
<evidence type="ECO:0000256" key="4">
    <source>
        <dbReference type="ARBA" id="ARBA00022840"/>
    </source>
</evidence>
<dbReference type="InterPro" id="IPR036187">
    <property type="entry name" value="DNA_mismatch_repair_MutS_sf"/>
</dbReference>
<dbReference type="Pfam" id="PF01624">
    <property type="entry name" value="MutS_I"/>
    <property type="match status" value="1"/>
</dbReference>
<dbReference type="InterPro" id="IPR007696">
    <property type="entry name" value="DNA_mismatch_repair_MutS_core"/>
</dbReference>
<organism evidence="9">
    <name type="scientific">viral metagenome</name>
    <dbReference type="NCBI Taxonomy" id="1070528"/>
    <lineage>
        <taxon>unclassified sequences</taxon>
        <taxon>metagenomes</taxon>
        <taxon>organismal metagenomes</taxon>
    </lineage>
</organism>
<dbReference type="GO" id="GO:0006298">
    <property type="term" value="P:mismatch repair"/>
    <property type="evidence" value="ECO:0007669"/>
    <property type="project" value="InterPro"/>
</dbReference>
<dbReference type="PANTHER" id="PTHR11361:SF34">
    <property type="entry name" value="DNA MISMATCH REPAIR PROTEIN MSH1, MITOCHONDRIAL"/>
    <property type="match status" value="1"/>
</dbReference>
<keyword evidence="4" id="KW-0067">ATP-binding</keyword>
<feature type="domain" description="DNA mismatch repair proteins mutS family" evidence="8">
    <location>
        <begin position="673"/>
        <end position="877"/>
    </location>
</feature>
<comment type="similarity">
    <text evidence="1">Belongs to the DNA mismatch repair MutS family.</text>
</comment>
<sequence>MTLTPMLEEYFTALENQRKELGDSSVLLLMQVGSFYEAYEIDEPRPRGCAKIVSDILRIHLTKKNGNKPDAENNPWMVGFPTYVLGKHLGRLNDEGYTVAVYDQRIVEHNKVERYLKGVYDYVMRHEGGPDEEAASVTDPIARDRRLFGVTIEKYKDSFQRRNRVDVFRYIISIAFVDMGTGTVGVSEQEGESYERELQDMMLHHAPPEVILRCEGALIGEEEAARMEDILRKTGIAGKIHSRNGTEEERNCSATQKLEILSDVYETRKDEDPLVVLGLERYASIANTLTMLLDYVRKHDPVLATKLRKPVFMDGEGGTTMRYNRDAFLELNIASVCERRRGSVESRKQKSLLDMLSQGMNPLGRRRLEAMLRRPITDEEEIKRRQSSIAYFQEAADKNSNSTEDGHLPDLEWMLLRWRRERLSFRLVGQLLQSLILVCTKTCDRYPEFWSDDRETWERFHVEVTTRFDVEKMMNNDLDFIQCTSVEQEEFLSRQTVLKKEIMAIEEEYKENFRMQQSADGSYFLGCSVKKWETYQYRNPKNALYEISKNKSQVRVSLEALDKSSTRMQALMNERESYVLASFRSLSRELLEKHEMSLTCIVQKIADMDCWIHLAAFFKKYHYVQPKLLSSSSSSSARIAVTDLRHALLEYLHRDQMFVPYSFSLGDGSDDEPLGMLLYGMNSSGKSTILKSLGIAVWLAQCGLYVAAGDMEWTIRRSVYTKIGAYDNLFCNHSTFVAEMSELNYMLRRASEDSLILCDELTSGTETSSATGIVASCLLELVSRKMLFLFTTHLHTLQKIPEIRDNSKIRTCHFRVRCADDAEVKEVSSASLLIEDIRVRYDRELREGSGEDLYGIEIARTLGMPESFIKNAFAFRHRVEIFVHEAGEGNGVSKYNSRVIMRCCEKCGSKIHLHAHHITPQKQFHKDSGIIHEKNGAYNLVVLCERCHQAVHASSFFTPAETDVASASASGVGGQTKPSSFAVVSVE</sequence>
<dbReference type="InterPro" id="IPR045076">
    <property type="entry name" value="MutS"/>
</dbReference>
<reference evidence="9" key="1">
    <citation type="journal article" date="2020" name="Nature">
        <title>Giant virus diversity and host interactions through global metagenomics.</title>
        <authorList>
            <person name="Schulz F."/>
            <person name="Roux S."/>
            <person name="Paez-Espino D."/>
            <person name="Jungbluth S."/>
            <person name="Walsh D.A."/>
            <person name="Denef V.J."/>
            <person name="McMahon K.D."/>
            <person name="Konstantinidis K.T."/>
            <person name="Eloe-Fadrosh E.A."/>
            <person name="Kyrpides N.C."/>
            <person name="Woyke T."/>
        </authorList>
    </citation>
    <scope>NUCLEOTIDE SEQUENCE</scope>
    <source>
        <strain evidence="9">GVMAG-S-1101169-75</strain>
    </source>
</reference>
<dbReference type="Gene3D" id="3.40.50.300">
    <property type="entry name" value="P-loop containing nucleotide triphosphate hydrolases"/>
    <property type="match status" value="1"/>
</dbReference>
<dbReference type="InterPro" id="IPR027417">
    <property type="entry name" value="P-loop_NTPase"/>
</dbReference>
<dbReference type="Pfam" id="PF00488">
    <property type="entry name" value="MutS_V"/>
    <property type="match status" value="1"/>
</dbReference>
<dbReference type="SUPFAM" id="SSF55271">
    <property type="entry name" value="DNA repair protein MutS, domain I"/>
    <property type="match status" value="1"/>
</dbReference>
<dbReference type="SUPFAM" id="SSF48334">
    <property type="entry name" value="DNA repair protein MutS, domain III"/>
    <property type="match status" value="1"/>
</dbReference>
<dbReference type="GO" id="GO:0008270">
    <property type="term" value="F:zinc ion binding"/>
    <property type="evidence" value="ECO:0007669"/>
    <property type="project" value="InterPro"/>
</dbReference>
<dbReference type="SMART" id="SM00533">
    <property type="entry name" value="MUTSd"/>
    <property type="match status" value="1"/>
</dbReference>
<evidence type="ECO:0000256" key="6">
    <source>
        <dbReference type="ARBA" id="ARBA00023204"/>
    </source>
</evidence>
<dbReference type="InterPro" id="IPR000432">
    <property type="entry name" value="DNA_mismatch_repair_MutS_C"/>
</dbReference>
<dbReference type="InterPro" id="IPR003615">
    <property type="entry name" value="HNH_nuc"/>
</dbReference>
<evidence type="ECO:0000313" key="9">
    <source>
        <dbReference type="EMBL" id="QHU11588.1"/>
    </source>
</evidence>
<evidence type="ECO:0000256" key="1">
    <source>
        <dbReference type="ARBA" id="ARBA00006271"/>
    </source>
</evidence>
<dbReference type="InterPro" id="IPR017261">
    <property type="entry name" value="DNA_mismatch_repair_MutS/MSH"/>
</dbReference>
<evidence type="ECO:0000256" key="3">
    <source>
        <dbReference type="ARBA" id="ARBA00022763"/>
    </source>
</evidence>
<dbReference type="AlphaFoldDB" id="A0A6C0K5R3"/>
<dbReference type="CDD" id="cd00085">
    <property type="entry name" value="HNHc"/>
    <property type="match status" value="1"/>
</dbReference>
<protein>
    <recommendedName>
        <fullName evidence="10">DNA mismatch repair proteins mutS family domain-containing protein</fullName>
    </recommendedName>
</protein>
<dbReference type="EMBL" id="MN740786">
    <property type="protein sequence ID" value="QHU11588.1"/>
    <property type="molecule type" value="Genomic_DNA"/>
</dbReference>
<accession>A0A6C0K5R3</accession>
<evidence type="ECO:0008006" key="10">
    <source>
        <dbReference type="Google" id="ProtNLM"/>
    </source>
</evidence>
<evidence type="ECO:0000256" key="5">
    <source>
        <dbReference type="ARBA" id="ARBA00023125"/>
    </source>
</evidence>
<dbReference type="Gene3D" id="1.10.1420.10">
    <property type="match status" value="1"/>
</dbReference>
<dbReference type="GO" id="GO:0030983">
    <property type="term" value="F:mismatched DNA binding"/>
    <property type="evidence" value="ECO:0007669"/>
    <property type="project" value="InterPro"/>
</dbReference>
<dbReference type="InterPro" id="IPR016151">
    <property type="entry name" value="DNA_mismatch_repair_MutS_N"/>
</dbReference>
<dbReference type="InterPro" id="IPR007695">
    <property type="entry name" value="DNA_mismatch_repair_MutS-lik_N"/>
</dbReference>
<keyword evidence="5" id="KW-0238">DNA-binding</keyword>
<keyword evidence="3" id="KW-0227">DNA damage</keyword>
<dbReference type="SMART" id="SM00534">
    <property type="entry name" value="MUTSac"/>
    <property type="match status" value="1"/>
</dbReference>
<evidence type="ECO:0000256" key="2">
    <source>
        <dbReference type="ARBA" id="ARBA00022741"/>
    </source>
</evidence>
<dbReference type="GO" id="GO:0005524">
    <property type="term" value="F:ATP binding"/>
    <property type="evidence" value="ECO:0007669"/>
    <property type="project" value="UniProtKB-KW"/>
</dbReference>
<proteinExistence type="inferred from homology"/>
<keyword evidence="2" id="KW-0547">Nucleotide-binding</keyword>
<dbReference type="GO" id="GO:0004519">
    <property type="term" value="F:endonuclease activity"/>
    <property type="evidence" value="ECO:0007669"/>
    <property type="project" value="InterPro"/>
</dbReference>
<dbReference type="Pfam" id="PF01844">
    <property type="entry name" value="HNH"/>
    <property type="match status" value="1"/>
</dbReference>
<dbReference type="Gene3D" id="1.10.30.50">
    <property type="match status" value="1"/>
</dbReference>
<feature type="domain" description="DNA mismatch repair protein MutS core" evidence="7">
    <location>
        <begin position="347"/>
        <end position="652"/>
    </location>
</feature>
<evidence type="ECO:0000259" key="8">
    <source>
        <dbReference type="SMART" id="SM00534"/>
    </source>
</evidence>
<dbReference type="GO" id="GO:0140664">
    <property type="term" value="F:ATP-dependent DNA damage sensor activity"/>
    <property type="evidence" value="ECO:0007669"/>
    <property type="project" value="InterPro"/>
</dbReference>
<dbReference type="PIRSF" id="PIRSF037677">
    <property type="entry name" value="DNA_mis_repair_Msh6"/>
    <property type="match status" value="1"/>
</dbReference>